<keyword evidence="2" id="KW-1185">Reference proteome</keyword>
<name>A0ACB9T8R1_HOLOL</name>
<organism evidence="1 2">
    <name type="scientific">Holotrichia oblita</name>
    <name type="common">Chafer beetle</name>
    <dbReference type="NCBI Taxonomy" id="644536"/>
    <lineage>
        <taxon>Eukaryota</taxon>
        <taxon>Metazoa</taxon>
        <taxon>Ecdysozoa</taxon>
        <taxon>Arthropoda</taxon>
        <taxon>Hexapoda</taxon>
        <taxon>Insecta</taxon>
        <taxon>Pterygota</taxon>
        <taxon>Neoptera</taxon>
        <taxon>Endopterygota</taxon>
        <taxon>Coleoptera</taxon>
        <taxon>Polyphaga</taxon>
        <taxon>Scarabaeiformia</taxon>
        <taxon>Scarabaeidae</taxon>
        <taxon>Melolonthinae</taxon>
        <taxon>Holotrichia</taxon>
    </lineage>
</organism>
<evidence type="ECO:0000313" key="2">
    <source>
        <dbReference type="Proteomes" id="UP001056778"/>
    </source>
</evidence>
<sequence>MHVNIFFNISFQTPDTKRFRSMSDGSPAVPVTNETFEVFPSLPDSVLEKMGLLGDNPKERLSDEESEQKFVALALGFSIDATTIKDRCLRQKRYRDQTEKNLTTEIDRLINKVYRLQPLCIDAETTDMLTDLLSQADIVMRAAAFAAVSAERYGAVQHEDRLTQAVDVMIKHVTLLKQQRDSARKHLQYTKRMLQNTNNLNEVQTLPKAKSMHSRRASIASINQQPPSPKLNSESKRIARRTSELSIRASAALPRSSRPSRLELGVDLVKIKEGLTEETTIPQQDDNTINERETEIESAQELAQPETEETNCLEIDVSTLSLREKISYKIGRVRDKTTGIYRNWCDNGKIHEIFFMATLLCFSLSVITLGNILVELEYARNGVSDDNGWSFNHLWSNFFQHIGDSYEKKGTIV</sequence>
<evidence type="ECO:0000313" key="1">
    <source>
        <dbReference type="EMBL" id="KAI4463114.1"/>
    </source>
</evidence>
<comment type="caution">
    <text evidence="1">The sequence shown here is derived from an EMBL/GenBank/DDBJ whole genome shotgun (WGS) entry which is preliminary data.</text>
</comment>
<reference evidence="1" key="1">
    <citation type="submission" date="2022-04" db="EMBL/GenBank/DDBJ databases">
        <title>Chromosome-scale genome assembly of Holotrichia oblita Faldermann.</title>
        <authorList>
            <person name="Rongchong L."/>
        </authorList>
    </citation>
    <scope>NUCLEOTIDE SEQUENCE</scope>
    <source>
        <strain evidence="1">81SQS9</strain>
    </source>
</reference>
<proteinExistence type="predicted"/>
<gene>
    <name evidence="1" type="ORF">MML48_4g00015153</name>
</gene>
<dbReference type="Proteomes" id="UP001056778">
    <property type="component" value="Chromosome 4"/>
</dbReference>
<protein>
    <submittedName>
        <fullName evidence="1">Lymphoid-restricted membrane protein jaw1</fullName>
    </submittedName>
</protein>
<dbReference type="EMBL" id="CM043018">
    <property type="protein sequence ID" value="KAI4463114.1"/>
    <property type="molecule type" value="Genomic_DNA"/>
</dbReference>
<accession>A0ACB9T8R1</accession>